<sequence length="568" mass="62003">MSPVVDAFDADASANARDASTVPVVADAASPTFADFLSPEAQAFSSEHAGESVPVVRVRGTARSGSKLWGIARAAVREDGHASRDAAAAEGSRRRRRASAEYESFLRPILDRMPVKPERVSGVDGPLMNVTRIDDKTLDVTMTTSFRAHFGQSIQAIGRRSPALALPEADGGRADVQREGKWGDAGGDGVQISEIDSGEFVPGRGGRYSVMTPEDSWNVAVGDRRAPSPAIGWHDEEGSSSDALHTEFLINPDDVRLQERIAVGGFAEVFRGTWQGTVVAVKQLLERTSEVKEKLEQEVQVLAKLRHPNLLLFMGYCVDPPLICTEFMRRGSLHTILKAGKPLEPARNHAIALAVARGMSYLHSRSPPILHLDLKSPNILVDEKWRVKIADFGLARMRQTTQMSAKSQFHGTPEWMAPEMLRAEDYDEHADSYSYGVVLWELITAHKPWEDLHPMQIVAVVGYSGRSLELPSEGFPESSHPLTALLADIFTRCARRDPSARPLFPAILTDLERARDLARARAEAAGADKTAARIPPRPDTESVDRRALGVQLEYISLADAVASTDASS</sequence>
<keyword evidence="1" id="KW-0547">Nucleotide-binding</keyword>
<dbReference type="STRING" id="70448.A0A090M1C1"/>
<dbReference type="Proteomes" id="UP000009170">
    <property type="component" value="Unassembled WGS sequence"/>
</dbReference>
<dbReference type="AlphaFoldDB" id="A0A090M1C1"/>
<gene>
    <name evidence="5" type="ORF">OT_ostta05g02460</name>
</gene>
<dbReference type="Gene3D" id="3.30.200.20">
    <property type="entry name" value="Phosphorylase Kinase, domain 1"/>
    <property type="match status" value="1"/>
</dbReference>
<name>A0A090M1C1_OSTTA</name>
<keyword evidence="2" id="KW-0067">ATP-binding</keyword>
<dbReference type="InterPro" id="IPR000719">
    <property type="entry name" value="Prot_kinase_dom"/>
</dbReference>
<feature type="domain" description="Protein kinase" evidence="4">
    <location>
        <begin position="255"/>
        <end position="514"/>
    </location>
</feature>
<dbReference type="InterPro" id="IPR008271">
    <property type="entry name" value="Ser/Thr_kinase_AS"/>
</dbReference>
<evidence type="ECO:0000259" key="4">
    <source>
        <dbReference type="PROSITE" id="PS50011"/>
    </source>
</evidence>
<dbReference type="RefSeq" id="XP_022839011.1">
    <property type="nucleotide sequence ID" value="XM_022984261.1"/>
</dbReference>
<evidence type="ECO:0000256" key="2">
    <source>
        <dbReference type="ARBA" id="ARBA00022840"/>
    </source>
</evidence>
<proteinExistence type="predicted"/>
<dbReference type="KEGG" id="ota:OT_ostta05g02460"/>
<dbReference type="PANTHER" id="PTHR44329">
    <property type="entry name" value="SERINE/THREONINE-PROTEIN KINASE TNNI3K-RELATED"/>
    <property type="match status" value="1"/>
</dbReference>
<dbReference type="OrthoDB" id="498515at2759"/>
<dbReference type="SUPFAM" id="SSF56112">
    <property type="entry name" value="Protein kinase-like (PK-like)"/>
    <property type="match status" value="1"/>
</dbReference>
<dbReference type="InterPro" id="IPR051681">
    <property type="entry name" value="Ser/Thr_Kinases-Pseudokinases"/>
</dbReference>
<keyword evidence="3" id="KW-0175">Coiled coil</keyword>
<dbReference type="CDD" id="cd13999">
    <property type="entry name" value="STKc_MAP3K-like"/>
    <property type="match status" value="1"/>
</dbReference>
<evidence type="ECO:0000256" key="3">
    <source>
        <dbReference type="SAM" id="Coils"/>
    </source>
</evidence>
<evidence type="ECO:0000313" key="6">
    <source>
        <dbReference type="Proteomes" id="UP000009170"/>
    </source>
</evidence>
<feature type="coiled-coil region" evidence="3">
    <location>
        <begin position="278"/>
        <end position="305"/>
    </location>
</feature>
<organism evidence="5 6">
    <name type="scientific">Ostreococcus tauri</name>
    <name type="common">Marine green alga</name>
    <dbReference type="NCBI Taxonomy" id="70448"/>
    <lineage>
        <taxon>Eukaryota</taxon>
        <taxon>Viridiplantae</taxon>
        <taxon>Chlorophyta</taxon>
        <taxon>Mamiellophyceae</taxon>
        <taxon>Mamiellales</taxon>
        <taxon>Bathycoccaceae</taxon>
        <taxon>Ostreococcus</taxon>
    </lineage>
</organism>
<reference evidence="5 6" key="2">
    <citation type="journal article" date="2014" name="BMC Genomics">
        <title>An improved genome of the model marine alga Ostreococcus tauri unfolds by assessing Illumina de novo assemblies.</title>
        <authorList>
            <person name="Blanc-Mathieu R."/>
            <person name="Verhelst B."/>
            <person name="Derelle E."/>
            <person name="Rombauts S."/>
            <person name="Bouget F.Y."/>
            <person name="Carre I."/>
            <person name="Chateau A."/>
            <person name="Eyre-Walker A."/>
            <person name="Grimsley N."/>
            <person name="Moreau H."/>
            <person name="Piegu B."/>
            <person name="Rivals E."/>
            <person name="Schackwitz W."/>
            <person name="Van de Peer Y."/>
            <person name="Piganeau G."/>
        </authorList>
    </citation>
    <scope>NUCLEOTIDE SEQUENCE [LARGE SCALE GENOMIC DNA]</scope>
    <source>
        <strain evidence="6">OTTH 0595 / CCAP 157/2 / RCC745</strain>
    </source>
</reference>
<dbReference type="Pfam" id="PF07714">
    <property type="entry name" value="PK_Tyr_Ser-Thr"/>
    <property type="match status" value="1"/>
</dbReference>
<dbReference type="SMART" id="SM00220">
    <property type="entry name" value="S_TKc"/>
    <property type="match status" value="1"/>
</dbReference>
<keyword evidence="5" id="KW-0418">Kinase</keyword>
<dbReference type="PROSITE" id="PS50011">
    <property type="entry name" value="PROTEIN_KINASE_DOM"/>
    <property type="match status" value="1"/>
</dbReference>
<evidence type="ECO:0000256" key="1">
    <source>
        <dbReference type="ARBA" id="ARBA00022741"/>
    </source>
</evidence>
<dbReference type="InParanoid" id="A0A090M1C1"/>
<evidence type="ECO:0000313" key="5">
    <source>
        <dbReference type="EMBL" id="CEF97986.1"/>
    </source>
</evidence>
<dbReference type="InterPro" id="IPR011009">
    <property type="entry name" value="Kinase-like_dom_sf"/>
</dbReference>
<dbReference type="PANTHER" id="PTHR44329:SF298">
    <property type="entry name" value="MIXED LINEAGE KINASE DOMAIN-LIKE PROTEIN"/>
    <property type="match status" value="1"/>
</dbReference>
<dbReference type="GO" id="GO:0004674">
    <property type="term" value="F:protein serine/threonine kinase activity"/>
    <property type="evidence" value="ECO:0007669"/>
    <property type="project" value="TreeGrafter"/>
</dbReference>
<dbReference type="GeneID" id="9834572"/>
<comment type="caution">
    <text evidence="5">The sequence shown here is derived from an EMBL/GenBank/DDBJ whole genome shotgun (WGS) entry which is preliminary data.</text>
</comment>
<reference evidence="6" key="1">
    <citation type="journal article" date="2006" name="Proc. Natl. Acad. Sci. U.S.A.">
        <title>Genome analysis of the smallest free-living eukaryote Ostreococcus tauri unveils many unique features.</title>
        <authorList>
            <person name="Derelle E."/>
            <person name="Ferraz C."/>
            <person name="Rombauts S."/>
            <person name="Rouze P."/>
            <person name="Worden A.Z."/>
            <person name="Robbens S."/>
            <person name="Partensky F."/>
            <person name="Degroeve S."/>
            <person name="Echeynie S."/>
            <person name="Cooke R."/>
            <person name="Saeys Y."/>
            <person name="Wuyts J."/>
            <person name="Jabbari K."/>
            <person name="Bowler C."/>
            <person name="Panaud O."/>
            <person name="Piegu B."/>
            <person name="Ball S.G."/>
            <person name="Ral J.-P."/>
            <person name="Bouget F.-Y."/>
            <person name="Piganeau G."/>
            <person name="De Baets B."/>
            <person name="Picard A."/>
            <person name="Delseny M."/>
            <person name="Demaille J."/>
            <person name="Van de Peer Y."/>
            <person name="Moreau H."/>
        </authorList>
    </citation>
    <scope>NUCLEOTIDE SEQUENCE [LARGE SCALE GENOMIC DNA]</scope>
    <source>
        <strain evidence="6">OTTH 0595 / CCAP 157/2 / RCC745</strain>
    </source>
</reference>
<dbReference type="EMBL" id="CAID01000005">
    <property type="protein sequence ID" value="CEF97986.1"/>
    <property type="molecule type" value="Genomic_DNA"/>
</dbReference>
<keyword evidence="5" id="KW-0808">Transferase</keyword>
<accession>A0A090M1C1</accession>
<keyword evidence="6" id="KW-1185">Reference proteome</keyword>
<dbReference type="Gene3D" id="1.10.510.10">
    <property type="entry name" value="Transferase(Phosphotransferase) domain 1"/>
    <property type="match status" value="1"/>
</dbReference>
<protein>
    <submittedName>
        <fullName evidence="5">Serine/threonine-protein kinase, active site</fullName>
    </submittedName>
</protein>
<dbReference type="InterPro" id="IPR001245">
    <property type="entry name" value="Ser-Thr/Tyr_kinase_cat_dom"/>
</dbReference>
<dbReference type="GO" id="GO:0005524">
    <property type="term" value="F:ATP binding"/>
    <property type="evidence" value="ECO:0007669"/>
    <property type="project" value="UniProtKB-KW"/>
</dbReference>
<dbReference type="PROSITE" id="PS00108">
    <property type="entry name" value="PROTEIN_KINASE_ST"/>
    <property type="match status" value="1"/>
</dbReference>